<sequence length="495" mass="53995">MTARKERAAQEAVIQNLRAEGQALQKRLATVVSEYGVYLKKSNGVSELVRSEVMNSQNTTTVTVPKTASKDAMIIPTNNAMDAVILVLIDGMSHMVHDELYSNNGGAKTAMRLRAVVREKLAAVLPAIARSGQYQIVIKTFACLKRLRERFIARKLPIPGLRSLTFHFTEFTKVSPFYDFVNTGDENQVSVRISENLKLHMASGQCKHIFFCAAGSPRYHDTLNRHLAQKEKVTIVTGSVVDENIRRLGLRTISFANVFKASRLNYGVIDTTTKPTSIKAPAELITPKLSSTSVTAVPTKGLTSVSLVAKEVDAPPLPSPLPTQARYGLVPINLARQRLDFRMQIPTPAELQAYKERSKVLELCIDFHLHGNCIASDCMLSHGSPLSPEVYNVLEYKALGTPCSKGSECRSLDCINAHVCQKEECARAGGRAALCGLTDAMHHVDPHVAEWVVGYDDAVQSDSPAQGDVISIAGPRVDGGGSAASWTTRLDELLS</sequence>
<evidence type="ECO:0000256" key="1">
    <source>
        <dbReference type="SAM" id="Coils"/>
    </source>
</evidence>
<evidence type="ECO:0000259" key="3">
    <source>
        <dbReference type="Pfam" id="PF25543"/>
    </source>
</evidence>
<dbReference type="EMBL" id="JAAABM010000008">
    <property type="protein sequence ID" value="KAF7675856.1"/>
    <property type="molecule type" value="Genomic_DNA"/>
</dbReference>
<dbReference type="Pfam" id="PF25540">
    <property type="entry name" value="DUF7923"/>
    <property type="match status" value="1"/>
</dbReference>
<comment type="caution">
    <text evidence="4">The sequence shown here is derived from an EMBL/GenBank/DDBJ whole genome shotgun (WGS) entry which is preliminary data.</text>
</comment>
<dbReference type="InterPro" id="IPR057654">
    <property type="entry name" value="Znf-CCCH_tandem"/>
</dbReference>
<reference evidence="4" key="1">
    <citation type="submission" date="2020-01" db="EMBL/GenBank/DDBJ databases">
        <authorList>
            <person name="Feng Z.H.Z."/>
        </authorList>
    </citation>
    <scope>NUCLEOTIDE SEQUENCE</scope>
    <source>
        <strain evidence="4">CBS107.38</strain>
    </source>
</reference>
<keyword evidence="5" id="KW-1185">Reference proteome</keyword>
<proteinExistence type="predicted"/>
<evidence type="ECO:0008006" key="6">
    <source>
        <dbReference type="Google" id="ProtNLM"/>
    </source>
</evidence>
<evidence type="ECO:0000313" key="5">
    <source>
        <dbReference type="Proteomes" id="UP000596902"/>
    </source>
</evidence>
<dbReference type="Pfam" id="PF25543">
    <property type="entry name" value="zf-CCCH_tandem"/>
    <property type="match status" value="1"/>
</dbReference>
<dbReference type="GeneID" id="62204800"/>
<evidence type="ECO:0000313" key="4">
    <source>
        <dbReference type="EMBL" id="KAF7675856.1"/>
    </source>
</evidence>
<protein>
    <recommendedName>
        <fullName evidence="6">C3H1-type domain-containing protein</fullName>
    </recommendedName>
</protein>
<accession>A0A8H7EFH9</accession>
<dbReference type="PANTHER" id="PTHR37543:SF1">
    <property type="entry name" value="CCCH ZINC FINGER DNA BINDING PROTEIN (AFU_ORTHOLOGUE AFUA_5G12760)"/>
    <property type="match status" value="1"/>
</dbReference>
<feature type="coiled-coil region" evidence="1">
    <location>
        <begin position="7"/>
        <end position="34"/>
    </location>
</feature>
<keyword evidence="1" id="KW-0175">Coiled coil</keyword>
<dbReference type="OrthoDB" id="2270193at2759"/>
<dbReference type="InterPro" id="IPR057683">
    <property type="entry name" value="DUF7923"/>
</dbReference>
<dbReference type="RefSeq" id="XP_038786119.1">
    <property type="nucleotide sequence ID" value="XM_038931622.1"/>
</dbReference>
<feature type="domain" description="DUF7923" evidence="2">
    <location>
        <begin position="82"/>
        <end position="259"/>
    </location>
</feature>
<organism evidence="4 5">
    <name type="scientific">Alternaria burnsii</name>
    <dbReference type="NCBI Taxonomy" id="1187904"/>
    <lineage>
        <taxon>Eukaryota</taxon>
        <taxon>Fungi</taxon>
        <taxon>Dikarya</taxon>
        <taxon>Ascomycota</taxon>
        <taxon>Pezizomycotina</taxon>
        <taxon>Dothideomycetes</taxon>
        <taxon>Pleosporomycetidae</taxon>
        <taxon>Pleosporales</taxon>
        <taxon>Pleosporineae</taxon>
        <taxon>Pleosporaceae</taxon>
        <taxon>Alternaria</taxon>
        <taxon>Alternaria sect. Alternaria</taxon>
    </lineage>
</organism>
<dbReference type="Proteomes" id="UP000596902">
    <property type="component" value="Unassembled WGS sequence"/>
</dbReference>
<feature type="domain" description="Tandem CCCH zinc finger" evidence="3">
    <location>
        <begin position="393"/>
        <end position="446"/>
    </location>
</feature>
<reference evidence="4" key="2">
    <citation type="submission" date="2020-08" db="EMBL/GenBank/DDBJ databases">
        <title>Draft Genome Sequence of Cumin Blight Pathogen Alternaria burnsii.</title>
        <authorList>
            <person name="Feng Z."/>
        </authorList>
    </citation>
    <scope>NUCLEOTIDE SEQUENCE</scope>
    <source>
        <strain evidence="4">CBS107.38</strain>
    </source>
</reference>
<gene>
    <name evidence="4" type="ORF">GT037_006575</name>
</gene>
<dbReference type="AlphaFoldDB" id="A0A8H7EFH9"/>
<name>A0A8H7EFH9_9PLEO</name>
<evidence type="ECO:0000259" key="2">
    <source>
        <dbReference type="Pfam" id="PF25540"/>
    </source>
</evidence>
<dbReference type="PANTHER" id="PTHR37543">
    <property type="entry name" value="CCCH ZINC FINGER DNA BINDING PROTEIN (AFU_ORTHOLOGUE AFUA_5G12760)"/>
    <property type="match status" value="1"/>
</dbReference>